<feature type="region of interest" description="Disordered" evidence="1">
    <location>
        <begin position="1"/>
        <end position="44"/>
    </location>
</feature>
<reference evidence="2" key="2">
    <citation type="journal article" date="2016" name="PLoS ONE">
        <title>The dsRNA Virus Papaya Meleira Virus and an ssRNA Virus Are Associated with Papaya Sticky Disease.</title>
        <authorList>
            <person name="Sa Antunes T.F."/>
            <person name="Amaral R.J."/>
            <person name="Ventura J.A."/>
            <person name="Godinho M.T."/>
            <person name="Amaral J.G."/>
            <person name="Souza F.O."/>
            <person name="Zerbini P.A."/>
            <person name="Zerbini F.M."/>
            <person name="Fernandes P.M."/>
        </authorList>
    </citation>
    <scope>NUCLEOTIDE SEQUENCE</scope>
</reference>
<dbReference type="EMBL" id="KT921785">
    <property type="protein sequence ID" value="AMU19321.1"/>
    <property type="molecule type" value="Genomic_RNA"/>
</dbReference>
<proteinExistence type="predicted"/>
<protein>
    <submittedName>
        <fullName evidence="2">Uncharacterized protein</fullName>
    </submittedName>
</protein>
<feature type="compositionally biased region" description="Basic residues" evidence="1">
    <location>
        <begin position="1"/>
        <end position="12"/>
    </location>
</feature>
<feature type="compositionally biased region" description="Low complexity" evidence="1">
    <location>
        <begin position="64"/>
        <end position="76"/>
    </location>
</feature>
<organism evidence="2">
    <name type="scientific">Papaya meleira virus 2</name>
    <dbReference type="NCBI Taxonomy" id="1824957"/>
    <lineage>
        <taxon>Viruses</taxon>
    </lineage>
</organism>
<reference evidence="2" key="1">
    <citation type="submission" date="2015-10" db="EMBL/GenBank/DDBJ databases">
        <authorList>
            <person name="Gilbert D.G."/>
        </authorList>
    </citation>
    <scope>NUCLEOTIDE SEQUENCE</scope>
</reference>
<sequence length="270" mass="30587">MFVHRRERRRQSRWVPRTPEKSEGKRPVVESSSDDQTPLKYSGPPLVFRADEVLAKARAFLASEGSDSSGASTSGTKPEKKVEFQQTEILPDRVKYSVGETSVKSLYAERTAEEATRCNVHDLGWDIALPVKLPGGGADALTSMRKALSVRDTLASYPDFPGTVTEWVENSYLGDWKKRMEWEMFHWRFDEVLTPSAKMASRLRGHFGFRPQSKANALLGEHWLLEQYGFGLEACHAVRLAVKLWETPTIRDRAFSQLFPGFSDTSEKPF</sequence>
<accession>A0A172JTY7</accession>
<evidence type="ECO:0000313" key="2">
    <source>
        <dbReference type="EMBL" id="AMU19321.1"/>
    </source>
</evidence>
<name>A0A172JTY7_9VIRU</name>
<feature type="region of interest" description="Disordered" evidence="1">
    <location>
        <begin position="64"/>
        <end position="84"/>
    </location>
</feature>
<feature type="compositionally biased region" description="Basic and acidic residues" evidence="1">
    <location>
        <begin position="18"/>
        <end position="28"/>
    </location>
</feature>
<evidence type="ECO:0000256" key="1">
    <source>
        <dbReference type="SAM" id="MobiDB-lite"/>
    </source>
</evidence>